<accession>A0A6H5I3B5</accession>
<name>A0A6H5I3B5_9HYME</name>
<feature type="compositionally biased region" description="Polar residues" evidence="1">
    <location>
        <begin position="408"/>
        <end position="428"/>
    </location>
</feature>
<feature type="compositionally biased region" description="Basic and acidic residues" evidence="1">
    <location>
        <begin position="100"/>
        <end position="114"/>
    </location>
</feature>
<gene>
    <name evidence="2" type="ORF">TBRA_LOCUS3843</name>
</gene>
<dbReference type="AlphaFoldDB" id="A0A6H5I3B5"/>
<reference evidence="2 3" key="1">
    <citation type="submission" date="2020-02" db="EMBL/GenBank/DDBJ databases">
        <authorList>
            <person name="Ferguson B K."/>
        </authorList>
    </citation>
    <scope>NUCLEOTIDE SEQUENCE [LARGE SCALE GENOMIC DNA]</scope>
</reference>
<keyword evidence="3" id="KW-1185">Reference proteome</keyword>
<protein>
    <submittedName>
        <fullName evidence="2">Uncharacterized protein</fullName>
    </submittedName>
</protein>
<feature type="compositionally biased region" description="Polar residues" evidence="1">
    <location>
        <begin position="80"/>
        <end position="97"/>
    </location>
</feature>
<evidence type="ECO:0000313" key="2">
    <source>
        <dbReference type="EMBL" id="CAB0031886.1"/>
    </source>
</evidence>
<sequence>MCDSHEPKQQTERVTPIITAAECRHVSTKRVPSHGDCVYNIQIYTRSLIGLSARVCTCVRDLNSNGARAGPDSSPRASAPATTPQNYPRPNMATTMTIARRPDIPENPHQEKGSSTKRKPAPKIRLPYTKYESRNNPTAEKVTTHASRSKPAETTPAPDPEDSCIALRTRSRLPPTKTPALPTPPVAAHIDTGLRRSKGKTPKTSKAPQSAPPSEPSTSMAAQYNTTDLENSESENPPLVDPRYSGLHKETKPPTKGSTKTDEEPEPFIAGIQAEGQNLTPKSSPTHTPDIILTSAPTTDELATTKDANNTTEVVETGLSKDDLLKATTEIDISQRIIKRRAYEAKDIIDKKNLKLTTIIKRSYLSDGTAVDEETKEYLNNIDPYNKIHNNDRTLSKRIEKLIRETQTKMSQKQNNSTTSIETKSNLPQKGRNSHPGRKQPTNR</sequence>
<organism evidence="2 3">
    <name type="scientific">Trichogramma brassicae</name>
    <dbReference type="NCBI Taxonomy" id="86971"/>
    <lineage>
        <taxon>Eukaryota</taxon>
        <taxon>Metazoa</taxon>
        <taxon>Ecdysozoa</taxon>
        <taxon>Arthropoda</taxon>
        <taxon>Hexapoda</taxon>
        <taxon>Insecta</taxon>
        <taxon>Pterygota</taxon>
        <taxon>Neoptera</taxon>
        <taxon>Endopterygota</taxon>
        <taxon>Hymenoptera</taxon>
        <taxon>Apocrita</taxon>
        <taxon>Proctotrupomorpha</taxon>
        <taxon>Chalcidoidea</taxon>
        <taxon>Trichogrammatidae</taxon>
        <taxon>Trichogramma</taxon>
    </lineage>
</organism>
<feature type="region of interest" description="Disordered" evidence="1">
    <location>
        <begin position="405"/>
        <end position="444"/>
    </location>
</feature>
<feature type="region of interest" description="Disordered" evidence="1">
    <location>
        <begin position="65"/>
        <end position="264"/>
    </location>
</feature>
<feature type="compositionally biased region" description="Polar residues" evidence="1">
    <location>
        <begin position="216"/>
        <end position="229"/>
    </location>
</feature>
<dbReference type="EMBL" id="CADCXV010000659">
    <property type="protein sequence ID" value="CAB0031886.1"/>
    <property type="molecule type" value="Genomic_DNA"/>
</dbReference>
<evidence type="ECO:0000256" key="1">
    <source>
        <dbReference type="SAM" id="MobiDB-lite"/>
    </source>
</evidence>
<dbReference type="Proteomes" id="UP000479190">
    <property type="component" value="Unassembled WGS sequence"/>
</dbReference>
<evidence type="ECO:0000313" key="3">
    <source>
        <dbReference type="Proteomes" id="UP000479190"/>
    </source>
</evidence>
<proteinExistence type="predicted"/>